<dbReference type="Proteomes" id="UP000265798">
    <property type="component" value="Unassembled WGS sequence"/>
</dbReference>
<dbReference type="AlphaFoldDB" id="A0A396ZAX0"/>
<evidence type="ECO:0000313" key="1">
    <source>
        <dbReference type="EMBL" id="RHX90758.1"/>
    </source>
</evidence>
<protein>
    <submittedName>
        <fullName evidence="1">Uncharacterized protein</fullName>
    </submittedName>
</protein>
<sequence>MTRPRAICEQFIFSIAKKFIWAKPFPIRNGFGLENALEKTNAKWSRPSRLRPLARTLRAFRTAHAGKERIYIRKGFFFFVPTFLQNKPLFIERDFIF</sequence>
<reference evidence="2" key="1">
    <citation type="submission" date="2018-05" db="EMBL/GenBank/DDBJ databases">
        <title>Leptospira yasudae sp. nov. and Leptospira stimsonii sp. nov., two pathogenic species of the genus Leptospira isolated from environmental sources.</title>
        <authorList>
            <person name="Casanovas-Massana A."/>
            <person name="Hamond C."/>
            <person name="Santos L.A."/>
            <person name="Hacker K.P."/>
            <person name="Balassiano I."/>
            <person name="Medeiros M.A."/>
            <person name="Reis M.G."/>
            <person name="Ko A.I."/>
            <person name="Wunder E.A."/>
        </authorList>
    </citation>
    <scope>NUCLEOTIDE SEQUENCE [LARGE SCALE GENOMIC DNA]</scope>
    <source>
        <strain evidence="2">Yale</strain>
    </source>
</reference>
<comment type="caution">
    <text evidence="1">The sequence shown here is derived from an EMBL/GenBank/DDBJ whole genome shotgun (WGS) entry which is preliminary data.</text>
</comment>
<organism evidence="1 2">
    <name type="scientific">Leptospira stimsonii</name>
    <dbReference type="NCBI Taxonomy" id="2202203"/>
    <lineage>
        <taxon>Bacteria</taxon>
        <taxon>Pseudomonadati</taxon>
        <taxon>Spirochaetota</taxon>
        <taxon>Spirochaetia</taxon>
        <taxon>Leptospirales</taxon>
        <taxon>Leptospiraceae</taxon>
        <taxon>Leptospira</taxon>
    </lineage>
</organism>
<gene>
    <name evidence="1" type="ORF">DLM75_10250</name>
</gene>
<evidence type="ECO:0000313" key="2">
    <source>
        <dbReference type="Proteomes" id="UP000265798"/>
    </source>
</evidence>
<name>A0A396ZAX0_9LEPT</name>
<dbReference type="EMBL" id="QHCT01000002">
    <property type="protein sequence ID" value="RHX90758.1"/>
    <property type="molecule type" value="Genomic_DNA"/>
</dbReference>
<accession>A0A396ZAX0</accession>
<proteinExistence type="predicted"/>